<protein>
    <submittedName>
        <fullName evidence="5">Alpha-D-xyloside xylohydrolase</fullName>
    </submittedName>
</protein>
<accession>A0A1I3TUW0</accession>
<dbReference type="SUPFAM" id="SSF51445">
    <property type="entry name" value="(Trans)glycosidases"/>
    <property type="match status" value="1"/>
</dbReference>
<proteinExistence type="inferred from homology"/>
<dbReference type="InterPro" id="IPR011658">
    <property type="entry name" value="PA14_dom"/>
</dbReference>
<dbReference type="CDD" id="cd06591">
    <property type="entry name" value="GH31_xylosidase_XylS"/>
    <property type="match status" value="1"/>
</dbReference>
<feature type="domain" description="PA14" evidence="4">
    <location>
        <begin position="266"/>
        <end position="408"/>
    </location>
</feature>
<dbReference type="EMBL" id="FOQO01000013">
    <property type="protein sequence ID" value="SFJ75058.1"/>
    <property type="molecule type" value="Genomic_DNA"/>
</dbReference>
<dbReference type="Pfam" id="PF17137">
    <property type="entry name" value="DUF5110"/>
    <property type="match status" value="1"/>
</dbReference>
<sequence>MLTYLSLGIHLARLILISITNCINQLSVLLFMMKMIFLFVAILFLLICPVMPTMAAQVDQPQITRNATGVSLLFDGMATAIDQEVVLDVITDQIIHVIVKPPGKSVAPSESLVIVDTLRRTAGPWTLEKAGDYLQLKTAALTARVSLLSGAIDFLDEKGQTLLAERRRDATTFEPCAYDGDVFYGIRQHFAVSETEGLYGLGQHQNGVMNYQGRQVTLLQYNTTIGVPFLLSTNHYGILWHNYSITKAGDIRPLLPLSAFRLYSKEGQRGWLTSTYRDKNHPETIRLSRPESDITYRYLTDQSRFPDSVDLASSLVTYEGQLESPYTGLHRLHFTYSGYIKVWIDDQLREDRWRESWNAGSFEVALDLEAGHRHDIRIEWLPDGGQSYLGVEWQRPIPDTDTGTFSFDSEAGAGVDYYFIAGSDMDDVIGGYRHLTGRAPIMPRWAFGFWQSRERYKTQKELEDTAMEFRKRQIPIDNMVQDWSYWREHDWGSHDFDTTRFPDPEGMVDRLHNNHFHLMISVWPKINEASSVYTRFRDKGWLYLRNIYDGRKDWIGPGYTSTFYDPFNAQARAGFWDLMNEKLYRKGIDAWWMDASEPDIHSNINLEARKSVMQPAIGSSVRYYNAFPLENARGIYEGQRSTDANSRVFILTRSYFAGQQRYAAAAWSGDISSRWHDMKDQIAAGVNFSMSGTPYWTMDAGGFLVERRFHNPNTEDREEWRELNTRWYQYGAFLPIFRAHGQFPFREPFNIAPEGHPAYSSMRYYIGLRYRLLPYTYSLAGNTYLHDYTMLRGLAMDFPQDAQVFAINDQFLFGPSLLVNPVTQLGATSRKLYLPRGAGWYDFYSGAYHRGGQTLEAAAPYERMPLFVRTGSIIPLGPELQYTDEKPAKEITLFVYAGADASFELYEDEGTNYNYEEGKFGTITLTYHDKTSELRIGAQRGSFEGMLTRRRFDIVYVRPETPQGADTPARVTQTVTYTGKEIHIKLK</sequence>
<dbReference type="PANTHER" id="PTHR43863:SF2">
    <property type="entry name" value="MALTASE-GLUCOAMYLASE"/>
    <property type="match status" value="1"/>
</dbReference>
<organism evidence="5 6">
    <name type="scientific">Parapedobacter indicus</name>
    <dbReference type="NCBI Taxonomy" id="1477437"/>
    <lineage>
        <taxon>Bacteria</taxon>
        <taxon>Pseudomonadati</taxon>
        <taxon>Bacteroidota</taxon>
        <taxon>Sphingobacteriia</taxon>
        <taxon>Sphingobacteriales</taxon>
        <taxon>Sphingobacteriaceae</taxon>
        <taxon>Parapedobacter</taxon>
    </lineage>
</organism>
<dbReference type="Pfam" id="PF07691">
    <property type="entry name" value="PA14"/>
    <property type="match status" value="1"/>
</dbReference>
<dbReference type="Pfam" id="PF21365">
    <property type="entry name" value="Glyco_hydro_31_3rd"/>
    <property type="match status" value="1"/>
</dbReference>
<dbReference type="Pfam" id="PF13802">
    <property type="entry name" value="Gal_mutarotas_2"/>
    <property type="match status" value="1"/>
</dbReference>
<dbReference type="SUPFAM" id="SSF56988">
    <property type="entry name" value="Anthrax protective antigen"/>
    <property type="match status" value="1"/>
</dbReference>
<dbReference type="PROSITE" id="PS51820">
    <property type="entry name" value="PA14"/>
    <property type="match status" value="1"/>
</dbReference>
<dbReference type="InterPro" id="IPR048395">
    <property type="entry name" value="Glyco_hydro_31_C"/>
</dbReference>
<dbReference type="InterPro" id="IPR017853">
    <property type="entry name" value="GH"/>
</dbReference>
<feature type="transmembrane region" description="Helical" evidence="3">
    <location>
        <begin position="35"/>
        <end position="55"/>
    </location>
</feature>
<evidence type="ECO:0000256" key="1">
    <source>
        <dbReference type="ARBA" id="ARBA00007806"/>
    </source>
</evidence>
<name>A0A1I3TUW0_9SPHI</name>
<gene>
    <name evidence="5" type="ORF">SAMN05444682_113111</name>
</gene>
<evidence type="ECO:0000256" key="3">
    <source>
        <dbReference type="SAM" id="Phobius"/>
    </source>
</evidence>
<dbReference type="InterPro" id="IPR037524">
    <property type="entry name" value="PA14/GLEYA"/>
</dbReference>
<dbReference type="InterPro" id="IPR013780">
    <property type="entry name" value="Glyco_hydro_b"/>
</dbReference>
<dbReference type="Proteomes" id="UP000198670">
    <property type="component" value="Unassembled WGS sequence"/>
</dbReference>
<keyword evidence="6" id="KW-1185">Reference proteome</keyword>
<dbReference type="SUPFAM" id="SSF51011">
    <property type="entry name" value="Glycosyl hydrolase domain"/>
    <property type="match status" value="1"/>
</dbReference>
<reference evidence="5 6" key="1">
    <citation type="submission" date="2016-10" db="EMBL/GenBank/DDBJ databases">
        <authorList>
            <person name="de Groot N.N."/>
        </authorList>
    </citation>
    <scope>NUCLEOTIDE SEQUENCE [LARGE SCALE GENOMIC DNA]</scope>
    <source>
        <strain evidence="5 6">RK1</strain>
    </source>
</reference>
<dbReference type="InterPro" id="IPR051816">
    <property type="entry name" value="Glycosyl_Hydrolase_31"/>
</dbReference>
<dbReference type="InterPro" id="IPR000322">
    <property type="entry name" value="Glyco_hydro_31_TIM"/>
</dbReference>
<keyword evidence="2" id="KW-0326">Glycosidase</keyword>
<dbReference type="Gene3D" id="2.60.120.380">
    <property type="match status" value="1"/>
</dbReference>
<evidence type="ECO:0000259" key="4">
    <source>
        <dbReference type="PROSITE" id="PS51820"/>
    </source>
</evidence>
<evidence type="ECO:0000313" key="6">
    <source>
        <dbReference type="Proteomes" id="UP000198670"/>
    </source>
</evidence>
<dbReference type="PANTHER" id="PTHR43863">
    <property type="entry name" value="HYDROLASE, PUTATIVE (AFU_ORTHOLOGUE AFUA_1G03140)-RELATED"/>
    <property type="match status" value="1"/>
</dbReference>
<dbReference type="GO" id="GO:0004553">
    <property type="term" value="F:hydrolase activity, hydrolyzing O-glycosyl compounds"/>
    <property type="evidence" value="ECO:0007669"/>
    <property type="project" value="InterPro"/>
</dbReference>
<keyword evidence="3" id="KW-0812">Transmembrane</keyword>
<dbReference type="CDD" id="cd14752">
    <property type="entry name" value="GH31_N"/>
    <property type="match status" value="2"/>
</dbReference>
<evidence type="ECO:0000256" key="2">
    <source>
        <dbReference type="RuleBase" id="RU361185"/>
    </source>
</evidence>
<keyword evidence="3" id="KW-1133">Transmembrane helix</keyword>
<feature type="transmembrane region" description="Helical" evidence="3">
    <location>
        <begin position="6"/>
        <end position="23"/>
    </location>
</feature>
<comment type="similarity">
    <text evidence="1 2">Belongs to the glycosyl hydrolase 31 family.</text>
</comment>
<dbReference type="STRING" id="1477437.SAMN05444682_113111"/>
<evidence type="ECO:0000313" key="5">
    <source>
        <dbReference type="EMBL" id="SFJ75058.1"/>
    </source>
</evidence>
<dbReference type="Gene3D" id="2.60.40.1180">
    <property type="entry name" value="Golgi alpha-mannosidase II"/>
    <property type="match status" value="2"/>
</dbReference>
<dbReference type="InterPro" id="IPR033403">
    <property type="entry name" value="DUF5110"/>
</dbReference>
<dbReference type="SMART" id="SM00758">
    <property type="entry name" value="PA14"/>
    <property type="match status" value="1"/>
</dbReference>
<dbReference type="AlphaFoldDB" id="A0A1I3TUW0"/>
<dbReference type="Pfam" id="PF01055">
    <property type="entry name" value="Glyco_hydro_31_2nd"/>
    <property type="match status" value="1"/>
</dbReference>
<dbReference type="GO" id="GO:0005975">
    <property type="term" value="P:carbohydrate metabolic process"/>
    <property type="evidence" value="ECO:0007669"/>
    <property type="project" value="InterPro"/>
</dbReference>
<keyword evidence="2 5" id="KW-0378">Hydrolase</keyword>
<dbReference type="Gene3D" id="2.60.40.1760">
    <property type="entry name" value="glycosyl hydrolase (family 31)"/>
    <property type="match status" value="1"/>
</dbReference>
<dbReference type="Gene3D" id="3.20.20.80">
    <property type="entry name" value="Glycosidases"/>
    <property type="match status" value="1"/>
</dbReference>
<dbReference type="SUPFAM" id="SSF74650">
    <property type="entry name" value="Galactose mutarotase-like"/>
    <property type="match status" value="1"/>
</dbReference>
<keyword evidence="3" id="KW-0472">Membrane</keyword>
<dbReference type="GO" id="GO:0030246">
    <property type="term" value="F:carbohydrate binding"/>
    <property type="evidence" value="ECO:0007669"/>
    <property type="project" value="InterPro"/>
</dbReference>
<dbReference type="InterPro" id="IPR011013">
    <property type="entry name" value="Gal_mutarotase_sf_dom"/>
</dbReference>
<dbReference type="InterPro" id="IPR025887">
    <property type="entry name" value="Glyco_hydro_31_N_dom"/>
</dbReference>